<accession>A0ABW1XJ59</accession>
<dbReference type="Pfam" id="PF14559">
    <property type="entry name" value="TPR_19"/>
    <property type="match status" value="2"/>
</dbReference>
<dbReference type="InterPro" id="IPR014266">
    <property type="entry name" value="PEP-CTERM_TPR_PrsT"/>
</dbReference>
<dbReference type="NCBIfam" id="TIGR02917">
    <property type="entry name" value="PEP_TPR_lipo"/>
    <property type="match status" value="1"/>
</dbReference>
<dbReference type="EMBL" id="JBHSUS010000001">
    <property type="protein sequence ID" value="MFC6439187.1"/>
    <property type="molecule type" value="Genomic_DNA"/>
</dbReference>
<gene>
    <name evidence="3" type="primary">prsT</name>
    <name evidence="3" type="ORF">ACFP85_03325</name>
</gene>
<feature type="signal peptide" evidence="2">
    <location>
        <begin position="1"/>
        <end position="21"/>
    </location>
</feature>
<sequence>MSVFRLRALCALLIIPFCTLAQSVNQYYEQALSAYDGQKPDTAFIHLKNALRDDPKHLPSRLLLGKIYFEHGIFSESEHELTIALQAGADINLVLPTLGNSLLLQKKSSELLKYDQYYNQLDRFGQFEWHMLAGQAYLQQDKPESAEHEFQKALAKAANDTRALNTLASHYIDQAQHLKATSLLEKSIQLDPQNKKTLLIQAKVQRLNNNRDEEFRLLKAAEALDGNDPIILRELVANLLNRGNIEQAIDLNETILSQSPNDPTAILIKAQWLKGQGKDKEANTLLEALANNLSLFDGSGGNVELVTGMTADMLKNEEAAVKSFRAHLVNHPDDVETITLLTQQYLRGGNFNKAIDVLQQHSRAVYRDLPLGIQLVNLLLQEKNPFKASQVVSELKQHFPADPRLTLLQGRIFASTNQPEIAIATLLQTPPDKRNLRFNILLAKLYLKIGKLAESEKIVNDIPAPENDSDKVLWLNLLASQATAQKQFSNAKKFASDALIIANGNLESRYLFANAAMLAGEMQIAEQQFKAMLADYPNHIPSALALAKLMLNKGDVDQAQSYLTKLLSYSPDDTAGRELQLALYMHTNQWLLAEKLVAELRKTDGLEPRYLLNQAVVFQALQQQEKAATNYQVLFEQWLNDKDGLNTLLAAQINAQAWSSAISTLKRLLILQPNDTRLQVTLARANFATGDLKQANAILSTLEKSSEVAPQVDLLKADIALQAKDIDTATALYRRALKLDPTLHIALVQLYQLAKDHKQEQSFFESANHLLNTSSQPVWVRKLLADAYMNANDLGMAEFHYKKLLGTEAFKQSPVILNNLANIYMKDDLDIALQTAKLALDGSKGKSASIQDTVGWILALQGKYDEALGYLREASVLDANNPEINYHLGYTLHKLGRRDDATRQLKIATMQENYSGYNDALQLLKSIQ</sequence>
<proteinExistence type="predicted"/>
<dbReference type="Pfam" id="PF13414">
    <property type="entry name" value="TPR_11"/>
    <property type="match status" value="1"/>
</dbReference>
<keyword evidence="2" id="KW-0732">Signal</keyword>
<feature type="chain" id="PRO_5045967978" evidence="2">
    <location>
        <begin position="22"/>
        <end position="928"/>
    </location>
</feature>
<dbReference type="PANTHER" id="PTHR12558:SF13">
    <property type="entry name" value="CELL DIVISION CYCLE PROTEIN 27 HOMOLOG"/>
    <property type="match status" value="1"/>
</dbReference>
<evidence type="ECO:0000313" key="4">
    <source>
        <dbReference type="Proteomes" id="UP001596364"/>
    </source>
</evidence>
<dbReference type="Proteomes" id="UP001596364">
    <property type="component" value="Unassembled WGS sequence"/>
</dbReference>
<dbReference type="SMART" id="SM00028">
    <property type="entry name" value="TPR"/>
    <property type="match status" value="11"/>
</dbReference>
<keyword evidence="4" id="KW-1185">Reference proteome</keyword>
<evidence type="ECO:0000256" key="1">
    <source>
        <dbReference type="PROSITE-ProRule" id="PRU00339"/>
    </source>
</evidence>
<keyword evidence="1" id="KW-0802">TPR repeat</keyword>
<feature type="repeat" description="TPR" evidence="1">
    <location>
        <begin position="540"/>
        <end position="573"/>
    </location>
</feature>
<reference evidence="4" key="1">
    <citation type="journal article" date="2019" name="Int. J. Syst. Evol. Microbiol.">
        <title>The Global Catalogue of Microorganisms (GCM) 10K type strain sequencing project: providing services to taxonomists for standard genome sequencing and annotation.</title>
        <authorList>
            <consortium name="The Broad Institute Genomics Platform"/>
            <consortium name="The Broad Institute Genome Sequencing Center for Infectious Disease"/>
            <person name="Wu L."/>
            <person name="Ma J."/>
        </authorList>
    </citation>
    <scope>NUCLEOTIDE SEQUENCE [LARGE SCALE GENOMIC DNA]</scope>
    <source>
        <strain evidence="4">CGMCC 1.16031</strain>
    </source>
</reference>
<dbReference type="PANTHER" id="PTHR12558">
    <property type="entry name" value="CELL DIVISION CYCLE 16,23,27"/>
    <property type="match status" value="1"/>
</dbReference>
<evidence type="ECO:0000313" key="3">
    <source>
        <dbReference type="EMBL" id="MFC6439187.1"/>
    </source>
</evidence>
<dbReference type="Gene3D" id="1.25.40.10">
    <property type="entry name" value="Tetratricopeptide repeat domain"/>
    <property type="match status" value="3"/>
</dbReference>
<name>A0ABW1XJ59_9ALTE</name>
<organism evidence="3 4">
    <name type="scientific">Pseudobowmanella zhangzhouensis</name>
    <dbReference type="NCBI Taxonomy" id="1537679"/>
    <lineage>
        <taxon>Bacteria</taxon>
        <taxon>Pseudomonadati</taxon>
        <taxon>Pseudomonadota</taxon>
        <taxon>Gammaproteobacteria</taxon>
        <taxon>Alteromonadales</taxon>
        <taxon>Alteromonadaceae</taxon>
    </lineage>
</organism>
<dbReference type="Pfam" id="PF13432">
    <property type="entry name" value="TPR_16"/>
    <property type="match status" value="1"/>
</dbReference>
<dbReference type="RefSeq" id="WP_165490788.1">
    <property type="nucleotide sequence ID" value="NZ_JBHSUS010000001.1"/>
</dbReference>
<evidence type="ECO:0000256" key="2">
    <source>
        <dbReference type="SAM" id="SignalP"/>
    </source>
</evidence>
<feature type="repeat" description="TPR" evidence="1">
    <location>
        <begin position="161"/>
        <end position="194"/>
    </location>
</feature>
<dbReference type="InterPro" id="IPR019734">
    <property type="entry name" value="TPR_rpt"/>
</dbReference>
<protein>
    <submittedName>
        <fullName evidence="3">XrtA/PEP-CTERM system TPR-repeat protein PrsT</fullName>
    </submittedName>
</protein>
<dbReference type="PROSITE" id="PS50005">
    <property type="entry name" value="TPR"/>
    <property type="match status" value="2"/>
</dbReference>
<dbReference type="SUPFAM" id="SSF48452">
    <property type="entry name" value="TPR-like"/>
    <property type="match status" value="5"/>
</dbReference>
<comment type="caution">
    <text evidence="3">The sequence shown here is derived from an EMBL/GenBank/DDBJ whole genome shotgun (WGS) entry which is preliminary data.</text>
</comment>
<dbReference type="InterPro" id="IPR011990">
    <property type="entry name" value="TPR-like_helical_dom_sf"/>
</dbReference>